<proteinExistence type="predicted"/>
<sequence length="133" mass="15012">AKIIADEQGNNLVGASCGFYGPEIIAEYVLNQQNPKYDWNDDEHIESDRFLKKRRSSDDYGSTPPNKGASQRKRYDSNLPPRDEDYFSSESNSEIVPVSLTNVFLETSVELKRIPDQTAESDTLLLLIKPNSV</sequence>
<keyword evidence="2" id="KW-1185">Reference proteome</keyword>
<reference evidence="1" key="1">
    <citation type="submission" date="2021-06" db="EMBL/GenBank/DDBJ databases">
        <authorList>
            <person name="Kallberg Y."/>
            <person name="Tangrot J."/>
            <person name="Rosling A."/>
        </authorList>
    </citation>
    <scope>NUCLEOTIDE SEQUENCE</scope>
    <source>
        <strain evidence="1">CL356</strain>
    </source>
</reference>
<comment type="caution">
    <text evidence="1">The sequence shown here is derived from an EMBL/GenBank/DDBJ whole genome shotgun (WGS) entry which is preliminary data.</text>
</comment>
<gene>
    <name evidence="1" type="ORF">ACOLOM_LOCUS2545</name>
</gene>
<evidence type="ECO:0000313" key="1">
    <source>
        <dbReference type="EMBL" id="CAG8495069.1"/>
    </source>
</evidence>
<accession>A0ACA9KVQ9</accession>
<protein>
    <submittedName>
        <fullName evidence="1">642_t:CDS:1</fullName>
    </submittedName>
</protein>
<dbReference type="EMBL" id="CAJVPT010003389">
    <property type="protein sequence ID" value="CAG8495069.1"/>
    <property type="molecule type" value="Genomic_DNA"/>
</dbReference>
<feature type="non-terminal residue" evidence="1">
    <location>
        <position position="1"/>
    </location>
</feature>
<name>A0ACA9KVQ9_9GLOM</name>
<evidence type="ECO:0000313" key="2">
    <source>
        <dbReference type="Proteomes" id="UP000789525"/>
    </source>
</evidence>
<organism evidence="1 2">
    <name type="scientific">Acaulospora colombiana</name>
    <dbReference type="NCBI Taxonomy" id="27376"/>
    <lineage>
        <taxon>Eukaryota</taxon>
        <taxon>Fungi</taxon>
        <taxon>Fungi incertae sedis</taxon>
        <taxon>Mucoromycota</taxon>
        <taxon>Glomeromycotina</taxon>
        <taxon>Glomeromycetes</taxon>
        <taxon>Diversisporales</taxon>
        <taxon>Acaulosporaceae</taxon>
        <taxon>Acaulospora</taxon>
    </lineage>
</organism>
<dbReference type="Proteomes" id="UP000789525">
    <property type="component" value="Unassembled WGS sequence"/>
</dbReference>